<protein>
    <submittedName>
        <fullName evidence="2">Uncharacterized protein</fullName>
    </submittedName>
</protein>
<dbReference type="AlphaFoldDB" id="A0A4C1Y6M4"/>
<dbReference type="EMBL" id="BGZK01001094">
    <property type="protein sequence ID" value="GBP71003.1"/>
    <property type="molecule type" value="Genomic_DNA"/>
</dbReference>
<feature type="region of interest" description="Disordered" evidence="1">
    <location>
        <begin position="142"/>
        <end position="169"/>
    </location>
</feature>
<sequence>MDTRFLRDVWRAVIAVLGSRRRTPRVPDAAAYKLSGCFLNGFYDENRGAIVGLRGRTARALSGRLSAIVQKRAGTYAKDPVGGPSAPPAPARSDYSRRIPIRYTDRTLRVLESLSRVRITLYTLGGYRSCSALKDIAGTTASVTTAGRRPRPACADSEPMSPSNPTQTRIDRIPCTIFEKSVAPLTRAPRTRGALIERVYGGRRPPRRAVHQG</sequence>
<dbReference type="Proteomes" id="UP000299102">
    <property type="component" value="Unassembled WGS sequence"/>
</dbReference>
<keyword evidence="3" id="KW-1185">Reference proteome</keyword>
<proteinExistence type="predicted"/>
<evidence type="ECO:0000313" key="2">
    <source>
        <dbReference type="EMBL" id="GBP71003.1"/>
    </source>
</evidence>
<comment type="caution">
    <text evidence="2">The sequence shown here is derived from an EMBL/GenBank/DDBJ whole genome shotgun (WGS) entry which is preliminary data.</text>
</comment>
<evidence type="ECO:0000256" key="1">
    <source>
        <dbReference type="SAM" id="MobiDB-lite"/>
    </source>
</evidence>
<name>A0A4C1Y6M4_EUMVA</name>
<reference evidence="2 3" key="1">
    <citation type="journal article" date="2019" name="Commun. Biol.">
        <title>The bagworm genome reveals a unique fibroin gene that provides high tensile strength.</title>
        <authorList>
            <person name="Kono N."/>
            <person name="Nakamura H."/>
            <person name="Ohtoshi R."/>
            <person name="Tomita M."/>
            <person name="Numata K."/>
            <person name="Arakawa K."/>
        </authorList>
    </citation>
    <scope>NUCLEOTIDE SEQUENCE [LARGE SCALE GENOMIC DNA]</scope>
</reference>
<accession>A0A4C1Y6M4</accession>
<organism evidence="2 3">
    <name type="scientific">Eumeta variegata</name>
    <name type="common">Bagworm moth</name>
    <name type="synonym">Eumeta japonica</name>
    <dbReference type="NCBI Taxonomy" id="151549"/>
    <lineage>
        <taxon>Eukaryota</taxon>
        <taxon>Metazoa</taxon>
        <taxon>Ecdysozoa</taxon>
        <taxon>Arthropoda</taxon>
        <taxon>Hexapoda</taxon>
        <taxon>Insecta</taxon>
        <taxon>Pterygota</taxon>
        <taxon>Neoptera</taxon>
        <taxon>Endopterygota</taxon>
        <taxon>Lepidoptera</taxon>
        <taxon>Glossata</taxon>
        <taxon>Ditrysia</taxon>
        <taxon>Tineoidea</taxon>
        <taxon>Psychidae</taxon>
        <taxon>Oiketicinae</taxon>
        <taxon>Eumeta</taxon>
    </lineage>
</organism>
<gene>
    <name evidence="2" type="ORF">EVAR_57771_1</name>
</gene>
<evidence type="ECO:0000313" key="3">
    <source>
        <dbReference type="Proteomes" id="UP000299102"/>
    </source>
</evidence>